<feature type="domain" description="Insertion element IS402-like" evidence="2">
    <location>
        <begin position="13"/>
        <end position="78"/>
    </location>
</feature>
<dbReference type="PANTHER" id="PTHR30007">
    <property type="entry name" value="PHP DOMAIN PROTEIN"/>
    <property type="match status" value="1"/>
</dbReference>
<proteinExistence type="predicted"/>
<gene>
    <name evidence="3" type="ORF">RF672_15050</name>
</gene>
<dbReference type="Proteomes" id="UP001268544">
    <property type="component" value="Unassembled WGS sequence"/>
</dbReference>
<dbReference type="AlphaFoldDB" id="A0ABD5D2Z2"/>
<evidence type="ECO:0000313" key="4">
    <source>
        <dbReference type="Proteomes" id="UP001268544"/>
    </source>
</evidence>
<name>A0ABD5D2Z2_LACPA</name>
<comment type="caution">
    <text evidence="3">The sequence shown here is derived from an EMBL/GenBank/DDBJ whole genome shotgun (WGS) entry which is preliminary data.</text>
</comment>
<keyword evidence="3" id="KW-0614">Plasmid</keyword>
<dbReference type="EMBL" id="JAVKVH010000002">
    <property type="protein sequence ID" value="MDR7625868.1"/>
    <property type="molecule type" value="Genomic_DNA"/>
</dbReference>
<sequence length="266" mass="30608">MRTFTHRYGSDITRDQFNLIRADLEDARKHTAPRQIDLYDVFCAMLYTMKNGCTWRDLPSDFPKWQTVYYYWVLWTKQENPIEMALLTRVLKKLSLSYGFSQGRSTRTSFLILDAQSVKNTDTAENSGYDGGKKIKGIKRTLAVDNQGLPQGIHVTTGDVSDRDAASSLLMLHADQFDLVQRIMVDGGYTGDKFASLVGNSIGADVIIAKQSDLKHGHVTPQRWVIERSFGWLEKCRRLWKNCERKLHTSTMMITLAFLRFMLKRH</sequence>
<dbReference type="Pfam" id="PF01609">
    <property type="entry name" value="DDE_Tnp_1"/>
    <property type="match status" value="1"/>
</dbReference>
<evidence type="ECO:0000313" key="3">
    <source>
        <dbReference type="EMBL" id="MDR7625868.1"/>
    </source>
</evidence>
<protein>
    <submittedName>
        <fullName evidence="3">IS5 family transposase</fullName>
    </submittedName>
</protein>
<dbReference type="InterPro" id="IPR025161">
    <property type="entry name" value="IS402-like_dom"/>
</dbReference>
<dbReference type="InterPro" id="IPR002559">
    <property type="entry name" value="Transposase_11"/>
</dbReference>
<accession>A0ABD5D2Z2</accession>
<feature type="domain" description="Transposase IS4-like" evidence="1">
    <location>
        <begin position="108"/>
        <end position="260"/>
    </location>
</feature>
<reference evidence="4" key="1">
    <citation type="submission" date="2023-07" db="EMBL/GenBank/DDBJ databases">
        <title>Lacticaseibacillus paracasei KCKM 0992.</title>
        <authorList>
            <person name="Kim T.W."/>
        </authorList>
    </citation>
    <scope>NUCLEOTIDE SEQUENCE [LARGE SCALE GENOMIC DNA]</scope>
    <source>
        <strain evidence="4">KCKM 0992</strain>
    </source>
</reference>
<evidence type="ECO:0000259" key="2">
    <source>
        <dbReference type="Pfam" id="PF13340"/>
    </source>
</evidence>
<dbReference type="NCBIfam" id="NF033580">
    <property type="entry name" value="transpos_IS5_3"/>
    <property type="match status" value="1"/>
</dbReference>
<dbReference type="Pfam" id="PF13340">
    <property type="entry name" value="DUF4096"/>
    <property type="match status" value="1"/>
</dbReference>
<evidence type="ECO:0000259" key="1">
    <source>
        <dbReference type="Pfam" id="PF01609"/>
    </source>
</evidence>
<dbReference type="PANTHER" id="PTHR30007:SF0">
    <property type="entry name" value="TRANSPOSASE"/>
    <property type="match status" value="1"/>
</dbReference>
<organism evidence="3 4">
    <name type="scientific">Lacticaseibacillus paracasei</name>
    <name type="common">Lactobacillus paracasei</name>
    <dbReference type="NCBI Taxonomy" id="1597"/>
    <lineage>
        <taxon>Bacteria</taxon>
        <taxon>Bacillati</taxon>
        <taxon>Bacillota</taxon>
        <taxon>Bacilli</taxon>
        <taxon>Lactobacillales</taxon>
        <taxon>Lactobacillaceae</taxon>
        <taxon>Lacticaseibacillus</taxon>
    </lineage>
</organism>
<geneLocation type="plasmid" evidence="3">
    <name>unnamed2</name>
</geneLocation>